<dbReference type="Proteomes" id="UP001153076">
    <property type="component" value="Unassembled WGS sequence"/>
</dbReference>
<dbReference type="AlphaFoldDB" id="A0A9Q1JN69"/>
<accession>A0A9Q1JN69</accession>
<evidence type="ECO:0000313" key="2">
    <source>
        <dbReference type="EMBL" id="KAJ8425690.1"/>
    </source>
</evidence>
<dbReference type="Pfam" id="PF12056">
    <property type="entry name" value="DUF3537"/>
    <property type="match status" value="2"/>
</dbReference>
<name>A0A9Q1JN69_9CARY</name>
<feature type="transmembrane region" description="Helical" evidence="1">
    <location>
        <begin position="193"/>
        <end position="211"/>
    </location>
</feature>
<feature type="transmembrane region" description="Helical" evidence="1">
    <location>
        <begin position="145"/>
        <end position="166"/>
    </location>
</feature>
<feature type="transmembrane region" description="Helical" evidence="1">
    <location>
        <begin position="50"/>
        <end position="69"/>
    </location>
</feature>
<organism evidence="2 3">
    <name type="scientific">Carnegiea gigantea</name>
    <dbReference type="NCBI Taxonomy" id="171969"/>
    <lineage>
        <taxon>Eukaryota</taxon>
        <taxon>Viridiplantae</taxon>
        <taxon>Streptophyta</taxon>
        <taxon>Embryophyta</taxon>
        <taxon>Tracheophyta</taxon>
        <taxon>Spermatophyta</taxon>
        <taxon>Magnoliopsida</taxon>
        <taxon>eudicotyledons</taxon>
        <taxon>Gunneridae</taxon>
        <taxon>Pentapetalae</taxon>
        <taxon>Caryophyllales</taxon>
        <taxon>Cactineae</taxon>
        <taxon>Cactaceae</taxon>
        <taxon>Cactoideae</taxon>
        <taxon>Echinocereeae</taxon>
        <taxon>Carnegiea</taxon>
    </lineage>
</organism>
<proteinExistence type="predicted"/>
<sequence>MGDEATPRECLIRTRNKTKTYDRVLSHAYDELRSFRSYLRWMCVDQSSPTTAFFSWFVFVLFALVMPAFSHFYLACPSCDAKHARPYDAVVQLSLSSVATLSFLCLSRWVKKYGLRRFLFFDKLVDESDSVRHHYTSQLNRSLKIVSFFVLPCFAVECAYKIWWYASGASQIPFLGNVIVSDIVACSLEVISWLYRTLVFFLVCVLFRLICYLQILRLKDFATVFEVDSDVKDVLVEHLRIRRHLRIISHRYRAFILWALILITMSQFSSLLLTTKPHADMSIFKTGELAVYGDDAGDEEDDVDNTQFLPAYAYSTISFQKRQALVTYFENNKAGITVYGFMLDRTWLQLIFGIELSLVLWLLGKTVGI</sequence>
<comment type="caution">
    <text evidence="2">The sequence shown here is derived from an EMBL/GenBank/DDBJ whole genome shotgun (WGS) entry which is preliminary data.</text>
</comment>
<evidence type="ECO:0000256" key="1">
    <source>
        <dbReference type="SAM" id="Phobius"/>
    </source>
</evidence>
<keyword evidence="1" id="KW-0812">Transmembrane</keyword>
<dbReference type="InterPro" id="IPR021924">
    <property type="entry name" value="DUF3537"/>
</dbReference>
<dbReference type="PANTHER" id="PTHR31963:SF16">
    <property type="entry name" value="OS06G0635200 PROTEIN"/>
    <property type="match status" value="1"/>
</dbReference>
<feature type="transmembrane region" description="Helical" evidence="1">
    <location>
        <begin position="252"/>
        <end position="273"/>
    </location>
</feature>
<keyword evidence="1" id="KW-0472">Membrane</keyword>
<evidence type="ECO:0000313" key="3">
    <source>
        <dbReference type="Proteomes" id="UP001153076"/>
    </source>
</evidence>
<feature type="transmembrane region" description="Helical" evidence="1">
    <location>
        <begin position="89"/>
        <end position="110"/>
    </location>
</feature>
<protein>
    <submittedName>
        <fullName evidence="2">Uncharacterized protein</fullName>
    </submittedName>
</protein>
<dbReference type="EMBL" id="JAKOGI010001424">
    <property type="protein sequence ID" value="KAJ8425690.1"/>
    <property type="molecule type" value="Genomic_DNA"/>
</dbReference>
<keyword evidence="3" id="KW-1185">Reference proteome</keyword>
<dbReference type="PANTHER" id="PTHR31963">
    <property type="entry name" value="RAS GUANINE NUCLEOTIDE EXCHANGE FACTOR K"/>
    <property type="match status" value="1"/>
</dbReference>
<keyword evidence="1" id="KW-1133">Transmembrane helix</keyword>
<gene>
    <name evidence="2" type="ORF">Cgig2_026212</name>
</gene>
<feature type="transmembrane region" description="Helical" evidence="1">
    <location>
        <begin position="347"/>
        <end position="364"/>
    </location>
</feature>
<dbReference type="OrthoDB" id="1916325at2759"/>
<reference evidence="2" key="1">
    <citation type="submission" date="2022-04" db="EMBL/GenBank/DDBJ databases">
        <title>Carnegiea gigantea Genome sequencing and assembly v2.</title>
        <authorList>
            <person name="Copetti D."/>
            <person name="Sanderson M.J."/>
            <person name="Burquez A."/>
            <person name="Wojciechowski M.F."/>
        </authorList>
    </citation>
    <scope>NUCLEOTIDE SEQUENCE</scope>
    <source>
        <strain evidence="2">SGP5-SGP5p</strain>
        <tissue evidence="2">Aerial part</tissue>
    </source>
</reference>